<feature type="region of interest" description="Disordered" evidence="2">
    <location>
        <begin position="34"/>
        <end position="54"/>
    </location>
</feature>
<evidence type="ECO:0000313" key="3">
    <source>
        <dbReference type="EMBL" id="EUD68950.1"/>
    </source>
</evidence>
<dbReference type="VEuPathDB" id="PlasmoDB:C922_00641"/>
<dbReference type="OrthoDB" id="386891at2759"/>
<evidence type="ECO:0000256" key="2">
    <source>
        <dbReference type="SAM" id="MobiDB-lite"/>
    </source>
</evidence>
<proteinExistence type="predicted"/>
<gene>
    <name evidence="3" type="ORF">C922_00641</name>
</gene>
<feature type="compositionally biased region" description="Basic and acidic residues" evidence="2">
    <location>
        <begin position="184"/>
        <end position="213"/>
    </location>
</feature>
<feature type="region of interest" description="Disordered" evidence="2">
    <location>
        <begin position="401"/>
        <end position="483"/>
    </location>
</feature>
<dbReference type="Proteomes" id="UP000030640">
    <property type="component" value="Unassembled WGS sequence"/>
</dbReference>
<dbReference type="GeneID" id="20035915"/>
<organism evidence="3 4">
    <name type="scientific">Plasmodium inui San Antonio 1</name>
    <dbReference type="NCBI Taxonomy" id="1237626"/>
    <lineage>
        <taxon>Eukaryota</taxon>
        <taxon>Sar</taxon>
        <taxon>Alveolata</taxon>
        <taxon>Apicomplexa</taxon>
        <taxon>Aconoidasida</taxon>
        <taxon>Haemosporida</taxon>
        <taxon>Plasmodiidae</taxon>
        <taxon>Plasmodium</taxon>
        <taxon>Plasmodium (Plasmodium)</taxon>
    </lineage>
</organism>
<feature type="compositionally biased region" description="Polar residues" evidence="2">
    <location>
        <begin position="408"/>
        <end position="421"/>
    </location>
</feature>
<accession>W7AB37</accession>
<feature type="compositionally biased region" description="Polar residues" evidence="2">
    <location>
        <begin position="109"/>
        <end position="118"/>
    </location>
</feature>
<feature type="region of interest" description="Disordered" evidence="2">
    <location>
        <begin position="530"/>
        <end position="599"/>
    </location>
</feature>
<feature type="region of interest" description="Disordered" evidence="2">
    <location>
        <begin position="334"/>
        <end position="377"/>
    </location>
</feature>
<keyword evidence="1" id="KW-0175">Coiled coil</keyword>
<feature type="compositionally biased region" description="Basic and acidic residues" evidence="2">
    <location>
        <begin position="339"/>
        <end position="377"/>
    </location>
</feature>
<sequence>MPNDTRYYYDLINTKWWYFDTPSGGWRECKEEVATEEAPEEEVTAESAKNCEEKKSHKYEDYKNLDKWNEGNYKNHPQHVMNGKVETRKGRTLENKLHNYAYTPRKNSKPNSESSNAASNIKHYSFKSNIRQHKNGNLLEHNETYDDSYEDNGHGKYANGDAEENSYDESGGHYDESGGPYDESSGHYDESAGHYDESAEHYDESAGHYDESAGHYDESAGHYDESAGHYDESGGNYAESSGNYNEAGEHCDKNWGYYDEYGGYYDEYGGYYDTYGGYYDKNGLYYDGSGEYYEESGVNKGENEKYHDENRVCYDKNSHLYYGSEEHREASGEYCEESGESHNDKGYHHDDNDKRYYEDCSDNEKGITPKDEQGGRFEKGARKYFHNYYDKVTKDCAVSRGSLHLPGKTSNLRETNESSKVYNGEGKKSDDHGSDKSDKESEQSCNSSDKERTSYDDLMKDRAKKKKKSCQSISSSDSENSDKLSERINSLLNQSSRNLSQLCKNDSSAILENLLSRSFTRSDHLNSINTIEKSSEDGKDENKEANRLIKRKTKVNFDQMYRGENNGDKEQGGGGQVSHGLVNNAGQNADRSDKDNDTETNYVPFVRRATRKLTFKNQGGLAGCLKVFQEKKKELMSSTTSDVNDMEIKIANLKRRARELAQRYKTKNQTKGDQLKSDQIKTKFEELVFLVQKDKKQSNEKGKNLE</sequence>
<dbReference type="AlphaFoldDB" id="W7AB37"/>
<reference evidence="3 4" key="1">
    <citation type="submission" date="2013-02" db="EMBL/GenBank/DDBJ databases">
        <title>The Genome Sequence of Plasmodium inui San Antonio 1.</title>
        <authorList>
            <consortium name="The Broad Institute Genome Sequencing Platform"/>
            <consortium name="The Broad Institute Genome Sequencing Center for Infectious Disease"/>
            <person name="Neafsey D."/>
            <person name="Cheeseman I."/>
            <person name="Volkman S."/>
            <person name="Adams J."/>
            <person name="Walker B."/>
            <person name="Young S.K."/>
            <person name="Zeng Q."/>
            <person name="Gargeya S."/>
            <person name="Fitzgerald M."/>
            <person name="Haas B."/>
            <person name="Abouelleil A."/>
            <person name="Alvarado L."/>
            <person name="Arachchi H.M."/>
            <person name="Berlin A.M."/>
            <person name="Chapman S.B."/>
            <person name="Dewar J."/>
            <person name="Goldberg J."/>
            <person name="Griggs A."/>
            <person name="Gujja S."/>
            <person name="Hansen M."/>
            <person name="Howarth C."/>
            <person name="Imamovic A."/>
            <person name="Larimer J."/>
            <person name="McCowan C."/>
            <person name="Murphy C."/>
            <person name="Neiman D."/>
            <person name="Pearson M."/>
            <person name="Priest M."/>
            <person name="Roberts A."/>
            <person name="Saif S."/>
            <person name="Shea T."/>
            <person name="Sisk P."/>
            <person name="Sykes S."/>
            <person name="Wortman J."/>
            <person name="Nusbaum C."/>
            <person name="Birren B."/>
        </authorList>
    </citation>
    <scope>NUCLEOTIDE SEQUENCE [LARGE SCALE GENOMIC DNA]</scope>
    <source>
        <strain evidence="3 4">San Antonio 1</strain>
    </source>
</reference>
<dbReference type="EMBL" id="KI965461">
    <property type="protein sequence ID" value="EUD68950.1"/>
    <property type="molecule type" value="Genomic_DNA"/>
</dbReference>
<evidence type="ECO:0000313" key="4">
    <source>
        <dbReference type="Proteomes" id="UP000030640"/>
    </source>
</evidence>
<keyword evidence="4" id="KW-1185">Reference proteome</keyword>
<evidence type="ECO:0000256" key="1">
    <source>
        <dbReference type="SAM" id="Coils"/>
    </source>
</evidence>
<feature type="region of interest" description="Disordered" evidence="2">
    <location>
        <begin position="93"/>
        <end position="118"/>
    </location>
</feature>
<feature type="coiled-coil region" evidence="1">
    <location>
        <begin position="636"/>
        <end position="670"/>
    </location>
</feature>
<name>W7AB37_9APIC</name>
<dbReference type="RefSeq" id="XP_008814476.1">
    <property type="nucleotide sequence ID" value="XM_008816254.1"/>
</dbReference>
<feature type="region of interest" description="Disordered" evidence="2">
    <location>
        <begin position="143"/>
        <end position="213"/>
    </location>
</feature>
<feature type="compositionally biased region" description="Acidic residues" evidence="2">
    <location>
        <begin position="34"/>
        <end position="44"/>
    </location>
</feature>
<protein>
    <submittedName>
        <fullName evidence="3">Uncharacterized protein</fullName>
    </submittedName>
</protein>
<feature type="compositionally biased region" description="Basic and acidic residues" evidence="2">
    <location>
        <begin position="533"/>
        <end position="547"/>
    </location>
</feature>
<feature type="compositionally biased region" description="Basic and acidic residues" evidence="2">
    <location>
        <begin position="425"/>
        <end position="461"/>
    </location>
</feature>